<evidence type="ECO:0000259" key="10">
    <source>
        <dbReference type="PROSITE" id="PS50055"/>
    </source>
</evidence>
<evidence type="ECO:0000256" key="9">
    <source>
        <dbReference type="SAM" id="Phobius"/>
    </source>
</evidence>
<dbReference type="SUPFAM" id="SSF52799">
    <property type="entry name" value="(Phosphotyrosine protein) phosphatases II"/>
    <property type="match status" value="2"/>
</dbReference>
<evidence type="ECO:0000256" key="4">
    <source>
        <dbReference type="ARBA" id="ARBA00022729"/>
    </source>
</evidence>
<dbReference type="Pfam" id="PF00041">
    <property type="entry name" value="fn3"/>
    <property type="match status" value="1"/>
</dbReference>
<keyword evidence="9" id="KW-0812">Transmembrane</keyword>
<dbReference type="PRINTS" id="PR00700">
    <property type="entry name" value="PRTYPHPHTASE"/>
</dbReference>
<feature type="domain" description="Tyrosine-protein phosphatase" evidence="10">
    <location>
        <begin position="790"/>
        <end position="1043"/>
    </location>
</feature>
<comment type="catalytic activity">
    <reaction evidence="8">
        <text>O-phospho-L-tyrosyl-[protein] + H2O = L-tyrosyl-[protein] + phosphate</text>
        <dbReference type="Rhea" id="RHEA:10684"/>
        <dbReference type="Rhea" id="RHEA-COMP:10136"/>
        <dbReference type="Rhea" id="RHEA-COMP:20101"/>
        <dbReference type="ChEBI" id="CHEBI:15377"/>
        <dbReference type="ChEBI" id="CHEBI:43474"/>
        <dbReference type="ChEBI" id="CHEBI:46858"/>
        <dbReference type="ChEBI" id="CHEBI:61978"/>
        <dbReference type="EC" id="3.1.3.48"/>
    </reaction>
</comment>
<dbReference type="Proteomes" id="UP000242457">
    <property type="component" value="Unassembled WGS sequence"/>
</dbReference>
<dbReference type="Pfam" id="PF00102">
    <property type="entry name" value="Y_phosphatase"/>
    <property type="match status" value="2"/>
</dbReference>
<evidence type="ECO:0000259" key="11">
    <source>
        <dbReference type="PROSITE" id="PS50056"/>
    </source>
</evidence>
<keyword evidence="13" id="KW-0675">Receptor</keyword>
<keyword evidence="4" id="KW-0732">Signal</keyword>
<dbReference type="InterPro" id="IPR029021">
    <property type="entry name" value="Prot-tyrosine_phosphatase-like"/>
</dbReference>
<dbReference type="Gene3D" id="3.90.190.10">
    <property type="entry name" value="Protein tyrosine phosphatase superfamily"/>
    <property type="match status" value="2"/>
</dbReference>
<organism evidence="13 14">
    <name type="scientific">Apis cerana cerana</name>
    <name type="common">Oriental honeybee</name>
    <dbReference type="NCBI Taxonomy" id="94128"/>
    <lineage>
        <taxon>Eukaryota</taxon>
        <taxon>Metazoa</taxon>
        <taxon>Ecdysozoa</taxon>
        <taxon>Arthropoda</taxon>
        <taxon>Hexapoda</taxon>
        <taxon>Insecta</taxon>
        <taxon>Pterygota</taxon>
        <taxon>Neoptera</taxon>
        <taxon>Endopterygota</taxon>
        <taxon>Hymenoptera</taxon>
        <taxon>Apocrita</taxon>
        <taxon>Aculeata</taxon>
        <taxon>Apoidea</taxon>
        <taxon>Anthophila</taxon>
        <taxon>Apidae</taxon>
        <taxon>Apis</taxon>
    </lineage>
</organism>
<feature type="domain" description="Fibronectin type-III" evidence="12">
    <location>
        <begin position="124"/>
        <end position="226"/>
    </location>
</feature>
<keyword evidence="14" id="KW-1185">Reference proteome</keyword>
<dbReference type="PANTHER" id="PTHR19134:SF562">
    <property type="entry name" value="PROTEIN-TYROSINE-PHOSPHATASE"/>
    <property type="match status" value="1"/>
</dbReference>
<dbReference type="InterPro" id="IPR000242">
    <property type="entry name" value="PTP_cat"/>
</dbReference>
<dbReference type="EMBL" id="KZ288249">
    <property type="protein sequence ID" value="PBC31110.1"/>
    <property type="molecule type" value="Genomic_DNA"/>
</dbReference>
<feature type="transmembrane region" description="Helical" evidence="9">
    <location>
        <begin position="1033"/>
        <end position="1053"/>
    </location>
</feature>
<dbReference type="PROSITE" id="PS50056">
    <property type="entry name" value="TYR_PHOSPHATASE_2"/>
    <property type="match status" value="1"/>
</dbReference>
<keyword evidence="9" id="KW-1133">Transmembrane helix</keyword>
<feature type="domain" description="Tyrosine specific protein phosphatases" evidence="11">
    <location>
        <begin position="957"/>
        <end position="1034"/>
    </location>
</feature>
<dbReference type="InterPro" id="IPR003961">
    <property type="entry name" value="FN3_dom"/>
</dbReference>
<dbReference type="FunFam" id="3.90.190.10:FF:000102">
    <property type="entry name" value="Receptor-type tyrosine-protein phosphatase"/>
    <property type="match status" value="1"/>
</dbReference>
<comment type="similarity">
    <text evidence="2">Belongs to the protein-tyrosine phosphatase family.</text>
</comment>
<dbReference type="GO" id="GO:0008045">
    <property type="term" value="P:motor neuron axon guidance"/>
    <property type="evidence" value="ECO:0007669"/>
    <property type="project" value="TreeGrafter"/>
</dbReference>
<comment type="subcellular location">
    <subcellularLocation>
        <location evidence="1">Membrane</location>
        <topology evidence="1">Single-pass membrane protein</topology>
    </subcellularLocation>
</comment>
<protein>
    <recommendedName>
        <fullName evidence="3">protein-tyrosine-phosphatase</fullName>
        <ecNumber evidence="3">3.1.3.48</ecNumber>
    </recommendedName>
</protein>
<name>A0A2A3EHC4_APICC</name>
<dbReference type="STRING" id="94128.A0A2A3EHC4"/>
<evidence type="ECO:0000313" key="13">
    <source>
        <dbReference type="EMBL" id="PBC31110.1"/>
    </source>
</evidence>
<dbReference type="SMART" id="SM00194">
    <property type="entry name" value="PTPc"/>
    <property type="match status" value="2"/>
</dbReference>
<sequence>MKTTQVQYFLTNNGILPPPNIDFINETMVRASLSVKEALPSNEATLIPLGYKFVIHESLYSCPSNWYDFVFENLETGVQINKGRLIKLPYEFTNLIPYTLYKITISKGAMILLFSQKVRTLHEVPSEIRNFRMTLTSSKINLQWDAPLYLNGIIQKYEVVLQVRTHLGCENLKIDPKKNITNYLSTATTNITFSNLIPYAHYVGKIAACTSFCGLEKQIEFTTKQTDTPTAIYNNLRFQNYTLTWDAPKDCSTISGPIIAKIVVTGISKAVKNFSITMQTAEYSYYLNDVVYGAEIYEARIYAIRSYTEKHNESRYEKLIFITPPKEPPPVKNLEIYEIDLQSMRVHFRWQKPEPPVNGEIKYYVVKSCFSGCEVISKIRATEYCQLWDKYICANVEHPVKEIKIYPENVNVSTFNASSTALQIIWAKMKPQAPEIFITEALEKGMVNLTWSHPWKTGGHLQKFVIRAEMISSRLKMQISQSQKRTLYEYRVEEYQSRYSTKLHLLSSSIYEISIRAVTNTGLYGEEKIAEVRTLLAMAFEKELTMEMRDSDSTILLHIPPILNDTKNSVTNVVVKGSQACQNYTELNPYLREKVGIKYYEIAWCAAKFPTDMFADKTFTIGDNKIYGNATNCALKPAESYAIMIVLIEEESIIKDQIIIVEITSIRVGKVSKRYDEIWIVPIAIFLIGGALIGALIFYFYQRKQRRSLEKITLQDLVHLETESISSSSKQFLNVTTASSDKKFLSCENTTYNGDALCINDVNQREGGMSVVKVKDLEKYVKHAIESGLLDRQYNTLPRGQTKPWEYGKLEQNRPKNRYGNLIAYDENRVILEKLPDDPYSDYINATYIKGYKKEKFYIATQGPKANTIIDFWRMIWQEESYIICMVAKLIEDGKTKCEQYWPDIGKKKRYGDIIVFNAKHAVFADFTFRTLHVTYGDEARKIEHLHYTAWPDHGAPLFTHSVVTYLKKLLATPPGSGPVVVHCSAGVGRTGIVILCDICLRRAAAEGAINVFSETQAIRNQRINMIDNKQQYLFAHLTLLECLLFLPTSLPYDKDLSINIIELKEQLMIQRDSLEKMTWHDEVLRLSINQISLSKRNLVKNRFPELILANAGRVYLKRYPSTDEDSDYISAVYVDGVKLQNQYIATQLPLPETFSDFWRMIAEYKVELIIMLQLPDLKDATCCPIVPKREFKPVPYINVRTKEFATFECYTLEKLIIVDNSEKPATEQYVTILCSTEWKTGKNQDLPATISLVTLWQSAQKILKEDSPIVVVCQ</sequence>
<dbReference type="GO" id="GO:0016020">
    <property type="term" value="C:membrane"/>
    <property type="evidence" value="ECO:0007669"/>
    <property type="project" value="UniProtKB-SubCell"/>
</dbReference>
<keyword evidence="6" id="KW-0904">Protein phosphatase</keyword>
<dbReference type="InterPro" id="IPR050348">
    <property type="entry name" value="Protein-Tyr_Phosphatase"/>
</dbReference>
<dbReference type="InterPro" id="IPR036116">
    <property type="entry name" value="FN3_sf"/>
</dbReference>
<proteinExistence type="inferred from homology"/>
<dbReference type="AlphaFoldDB" id="A0A2A3EHC4"/>
<evidence type="ECO:0000256" key="3">
    <source>
        <dbReference type="ARBA" id="ARBA00013064"/>
    </source>
</evidence>
<dbReference type="PROSITE" id="PS00383">
    <property type="entry name" value="TYR_PHOSPHATASE_1"/>
    <property type="match status" value="1"/>
</dbReference>
<evidence type="ECO:0000259" key="12">
    <source>
        <dbReference type="PROSITE" id="PS50853"/>
    </source>
</evidence>
<dbReference type="InterPro" id="IPR003595">
    <property type="entry name" value="Tyr_Pase_cat"/>
</dbReference>
<evidence type="ECO:0000256" key="2">
    <source>
        <dbReference type="ARBA" id="ARBA00009580"/>
    </source>
</evidence>
<feature type="transmembrane region" description="Helical" evidence="9">
    <location>
        <begin position="679"/>
        <end position="701"/>
    </location>
</feature>
<keyword evidence="7 9" id="KW-0472">Membrane</keyword>
<dbReference type="Gene3D" id="2.60.40.10">
    <property type="entry name" value="Immunoglobulins"/>
    <property type="match status" value="2"/>
</dbReference>
<evidence type="ECO:0000313" key="14">
    <source>
        <dbReference type="Proteomes" id="UP000242457"/>
    </source>
</evidence>
<dbReference type="PANTHER" id="PTHR19134">
    <property type="entry name" value="RECEPTOR-TYPE TYROSINE-PROTEIN PHOSPHATASE"/>
    <property type="match status" value="1"/>
</dbReference>
<gene>
    <name evidence="13" type="ORF">APICC_09221</name>
</gene>
<dbReference type="EC" id="3.1.3.48" evidence="3"/>
<reference evidence="13 14" key="1">
    <citation type="submission" date="2014-07" db="EMBL/GenBank/DDBJ databases">
        <title>Genomic and transcriptomic analysis on Apis cerana provide comprehensive insights into honey bee biology.</title>
        <authorList>
            <person name="Diao Q."/>
            <person name="Sun L."/>
            <person name="Zheng H."/>
            <person name="Zheng H."/>
            <person name="Xu S."/>
            <person name="Wang S."/>
            <person name="Zeng Z."/>
            <person name="Hu F."/>
            <person name="Su S."/>
            <person name="Wu J."/>
        </authorList>
    </citation>
    <scope>NUCLEOTIDE SEQUENCE [LARGE SCALE GENOMIC DNA]</scope>
    <source>
        <tissue evidence="13">Pupae without intestine</tissue>
    </source>
</reference>
<evidence type="ECO:0000256" key="7">
    <source>
        <dbReference type="ARBA" id="ARBA00023136"/>
    </source>
</evidence>
<evidence type="ECO:0000256" key="8">
    <source>
        <dbReference type="ARBA" id="ARBA00051722"/>
    </source>
</evidence>
<dbReference type="InterPro" id="IPR000387">
    <property type="entry name" value="Tyr_Pase_dom"/>
</dbReference>
<accession>A0A2A3EHC4</accession>
<evidence type="ECO:0000256" key="5">
    <source>
        <dbReference type="ARBA" id="ARBA00022801"/>
    </source>
</evidence>
<dbReference type="PROSITE" id="PS50853">
    <property type="entry name" value="FN3"/>
    <property type="match status" value="1"/>
</dbReference>
<dbReference type="SUPFAM" id="SSF49265">
    <property type="entry name" value="Fibronectin type III"/>
    <property type="match status" value="3"/>
</dbReference>
<evidence type="ECO:0000256" key="1">
    <source>
        <dbReference type="ARBA" id="ARBA00004167"/>
    </source>
</evidence>
<feature type="domain" description="Tyrosine-protein phosphatase" evidence="10">
    <location>
        <begin position="1098"/>
        <end position="1275"/>
    </location>
</feature>
<dbReference type="SMART" id="SM00404">
    <property type="entry name" value="PTPc_motif"/>
    <property type="match status" value="1"/>
</dbReference>
<evidence type="ECO:0000256" key="6">
    <source>
        <dbReference type="ARBA" id="ARBA00022912"/>
    </source>
</evidence>
<dbReference type="OrthoDB" id="6417559at2759"/>
<dbReference type="SMART" id="SM00060">
    <property type="entry name" value="FN3"/>
    <property type="match status" value="3"/>
</dbReference>
<keyword evidence="5" id="KW-0378">Hydrolase</keyword>
<dbReference type="CDD" id="cd00063">
    <property type="entry name" value="FN3"/>
    <property type="match status" value="1"/>
</dbReference>
<dbReference type="CDD" id="cd00047">
    <property type="entry name" value="PTPc"/>
    <property type="match status" value="1"/>
</dbReference>
<dbReference type="InterPro" id="IPR013783">
    <property type="entry name" value="Ig-like_fold"/>
</dbReference>
<dbReference type="GO" id="GO:0004725">
    <property type="term" value="F:protein tyrosine phosphatase activity"/>
    <property type="evidence" value="ECO:0007669"/>
    <property type="project" value="UniProtKB-EC"/>
</dbReference>
<dbReference type="PROSITE" id="PS50055">
    <property type="entry name" value="TYR_PHOSPHATASE_PTP"/>
    <property type="match status" value="2"/>
</dbReference>
<dbReference type="InterPro" id="IPR016130">
    <property type="entry name" value="Tyr_Pase_AS"/>
</dbReference>